<evidence type="ECO:0000313" key="2">
    <source>
        <dbReference type="Proteomes" id="UP000308760"/>
    </source>
</evidence>
<gene>
    <name evidence="1" type="ORF">FAB82_13650</name>
</gene>
<organism evidence="1 2">
    <name type="scientific">Glycomyces buryatensis</name>
    <dbReference type="NCBI Taxonomy" id="2570927"/>
    <lineage>
        <taxon>Bacteria</taxon>
        <taxon>Bacillati</taxon>
        <taxon>Actinomycetota</taxon>
        <taxon>Actinomycetes</taxon>
        <taxon>Glycomycetales</taxon>
        <taxon>Glycomycetaceae</taxon>
        <taxon>Glycomyces</taxon>
    </lineage>
</organism>
<dbReference type="AlphaFoldDB" id="A0A4S8Q8Z7"/>
<comment type="caution">
    <text evidence="1">The sequence shown here is derived from an EMBL/GenBank/DDBJ whole genome shotgun (WGS) entry which is preliminary data.</text>
</comment>
<dbReference type="EMBL" id="STGY01000054">
    <property type="protein sequence ID" value="THV40893.1"/>
    <property type="molecule type" value="Genomic_DNA"/>
</dbReference>
<dbReference type="Proteomes" id="UP000308760">
    <property type="component" value="Unassembled WGS sequence"/>
</dbReference>
<evidence type="ECO:0000313" key="1">
    <source>
        <dbReference type="EMBL" id="THV40893.1"/>
    </source>
</evidence>
<proteinExistence type="predicted"/>
<protein>
    <submittedName>
        <fullName evidence="1">Uncharacterized protein</fullName>
    </submittedName>
</protein>
<reference evidence="1 2" key="2">
    <citation type="submission" date="2019-05" db="EMBL/GenBank/DDBJ databases">
        <title>Glycomyces buryatensis sp. nov.</title>
        <authorList>
            <person name="Nikitina E."/>
        </authorList>
    </citation>
    <scope>NUCLEOTIDE SEQUENCE [LARGE SCALE GENOMIC DNA]</scope>
    <source>
        <strain evidence="1 2">18</strain>
    </source>
</reference>
<accession>A0A4S8Q8Z7</accession>
<keyword evidence="2" id="KW-1185">Reference proteome</keyword>
<name>A0A4S8Q8Z7_9ACTN</name>
<reference evidence="2" key="1">
    <citation type="submission" date="2019-04" db="EMBL/GenBank/DDBJ databases">
        <title>Nocardioides xinjiangensis sp. nov.</title>
        <authorList>
            <person name="Liu S."/>
        </authorList>
    </citation>
    <scope>NUCLEOTIDE SEQUENCE [LARGE SCALE GENOMIC DNA]</scope>
    <source>
        <strain evidence="2">18</strain>
    </source>
</reference>
<sequence length="73" mass="8262">MDSQRRISIIMADRRIPLQSKVVTPIKRGPALTRKSRMYWFMILRSGIPAAILPVSRLGNHAYRSQNGLGKGK</sequence>
<dbReference type="RefSeq" id="WP_136535089.1">
    <property type="nucleotide sequence ID" value="NZ_STGY01000054.1"/>
</dbReference>